<proteinExistence type="predicted"/>
<evidence type="ECO:0000259" key="1">
    <source>
        <dbReference type="Pfam" id="PF07883"/>
    </source>
</evidence>
<dbReference type="InterPro" id="IPR053146">
    <property type="entry name" value="QDO-like"/>
</dbReference>
<protein>
    <submittedName>
        <fullName evidence="2">Cupin</fullName>
    </submittedName>
</protein>
<evidence type="ECO:0000313" key="2">
    <source>
        <dbReference type="EMBL" id="KUJ45306.1"/>
    </source>
</evidence>
<keyword evidence="3" id="KW-1185">Reference proteome</keyword>
<dbReference type="InterPro" id="IPR014710">
    <property type="entry name" value="RmlC-like_jellyroll"/>
</dbReference>
<accession>A0A9X0I1S6</accession>
<comment type="caution">
    <text evidence="2">The sequence shown here is derived from an EMBL/GenBank/DDBJ whole genome shotgun (WGS) entry which is preliminary data.</text>
</comment>
<dbReference type="InterPro" id="IPR011051">
    <property type="entry name" value="RmlC_Cupin_sf"/>
</dbReference>
<dbReference type="InterPro" id="IPR013096">
    <property type="entry name" value="Cupin_2"/>
</dbReference>
<dbReference type="SUPFAM" id="SSF51182">
    <property type="entry name" value="RmlC-like cupins"/>
    <property type="match status" value="1"/>
</dbReference>
<organism evidence="2 3">
    <name type="scientific">Micromonospora maris</name>
    <dbReference type="NCBI Taxonomy" id="1003110"/>
    <lineage>
        <taxon>Bacteria</taxon>
        <taxon>Bacillati</taxon>
        <taxon>Actinomycetota</taxon>
        <taxon>Actinomycetes</taxon>
        <taxon>Micromonosporales</taxon>
        <taxon>Micromonosporaceae</taxon>
        <taxon>Micromonospora</taxon>
    </lineage>
</organism>
<dbReference type="PANTHER" id="PTHR36440">
    <property type="entry name" value="PUTATIVE (AFU_ORTHOLOGUE AFUA_8G07350)-RELATED"/>
    <property type="match status" value="1"/>
</dbReference>
<dbReference type="EMBL" id="LMWI01000002">
    <property type="protein sequence ID" value="KUJ45306.1"/>
    <property type="molecule type" value="Genomic_DNA"/>
</dbReference>
<dbReference type="PANTHER" id="PTHR36440:SF1">
    <property type="entry name" value="PUTATIVE (AFU_ORTHOLOGUE AFUA_8G07350)-RELATED"/>
    <property type="match status" value="1"/>
</dbReference>
<sequence length="176" mass="19120">MDKQLPPKDDPIWTAARGFVARDDEGVLKLVNGGQEAARVKVTGDQTDGQLSLLAFDIAPGFGNRAHAHGAESEAFYVASGEFRFLNGNRTFEAGPGDFIYVPKNTRHGFKNLSSEIGKLLVFYSPAGAEQFFLKYGDDPDPAGNPPPAWTPEKFAEIAGALDAHHMIMLPDEDWG</sequence>
<dbReference type="OMA" id="GPPDFEK"/>
<reference evidence="2 3" key="1">
    <citation type="submission" date="2015-10" db="EMBL/GenBank/DDBJ databases">
        <authorList>
            <person name="Ju K.-S."/>
            <person name="Doroghazi J.R."/>
            <person name="Metcalf W.W."/>
        </authorList>
    </citation>
    <scope>NUCLEOTIDE SEQUENCE [LARGE SCALE GENOMIC DNA]</scope>
    <source>
        <strain evidence="2 3">NRRL B-24793</strain>
    </source>
</reference>
<evidence type="ECO:0000313" key="3">
    <source>
        <dbReference type="Proteomes" id="UP000053246"/>
    </source>
</evidence>
<dbReference type="Pfam" id="PF07883">
    <property type="entry name" value="Cupin_2"/>
    <property type="match status" value="1"/>
</dbReference>
<dbReference type="AlphaFoldDB" id="A0A9X0I1S6"/>
<name>A0A9X0I1S6_9ACTN</name>
<dbReference type="Gene3D" id="2.60.120.10">
    <property type="entry name" value="Jelly Rolls"/>
    <property type="match status" value="1"/>
</dbReference>
<gene>
    <name evidence="2" type="ORF">ADL17_19670</name>
</gene>
<dbReference type="RefSeq" id="WP_013734658.1">
    <property type="nucleotide sequence ID" value="NZ_LMWI01000002.1"/>
</dbReference>
<feature type="domain" description="Cupin type-2" evidence="1">
    <location>
        <begin position="56"/>
        <end position="124"/>
    </location>
</feature>
<dbReference type="Proteomes" id="UP000053246">
    <property type="component" value="Unassembled WGS sequence"/>
</dbReference>